<feature type="compositionally biased region" description="Basic residues" evidence="1">
    <location>
        <begin position="46"/>
        <end position="57"/>
    </location>
</feature>
<evidence type="ECO:0000313" key="2">
    <source>
        <dbReference type="EMBL" id="CAA9216858.1"/>
    </source>
</evidence>
<feature type="region of interest" description="Disordered" evidence="1">
    <location>
        <begin position="1"/>
        <end position="146"/>
    </location>
</feature>
<feature type="compositionally biased region" description="Low complexity" evidence="1">
    <location>
        <begin position="231"/>
        <end position="242"/>
    </location>
</feature>
<name>A0A6J4HAE3_9ACTN</name>
<organism evidence="2">
    <name type="scientific">uncultured Blastococcus sp</name>
    <dbReference type="NCBI Taxonomy" id="217144"/>
    <lineage>
        <taxon>Bacteria</taxon>
        <taxon>Bacillati</taxon>
        <taxon>Actinomycetota</taxon>
        <taxon>Actinomycetes</taxon>
        <taxon>Geodermatophilales</taxon>
        <taxon>Geodermatophilaceae</taxon>
        <taxon>Blastococcus</taxon>
        <taxon>environmental samples</taxon>
    </lineage>
</organism>
<gene>
    <name evidence="2" type="ORF">AVDCRST_MAG57-366</name>
</gene>
<feature type="non-terminal residue" evidence="2">
    <location>
        <position position="268"/>
    </location>
</feature>
<protein>
    <submittedName>
        <fullName evidence="2">Efflux ABC transporter, permease protein</fullName>
    </submittedName>
</protein>
<feature type="non-terminal residue" evidence="2">
    <location>
        <position position="1"/>
    </location>
</feature>
<feature type="compositionally biased region" description="Basic and acidic residues" evidence="1">
    <location>
        <begin position="26"/>
        <end position="39"/>
    </location>
</feature>
<accession>A0A6J4HAE3</accession>
<feature type="region of interest" description="Disordered" evidence="1">
    <location>
        <begin position="187"/>
        <end position="268"/>
    </location>
</feature>
<feature type="compositionally biased region" description="Basic and acidic residues" evidence="1">
    <location>
        <begin position="111"/>
        <end position="128"/>
    </location>
</feature>
<sequence length="268" mass="28781">DHTHHGRLRQPDHHPAEPDQGQAGARPDRLRDAVADHVRAAVPLRLRQRHPGARRPQLRGVPAAGHLRPDGRLREHHHRRQPGGGPAEGAHRPLPVAADGAFGGAGRAHCRRPDAQRPHDRRHDDHRAAGGLADPHLHRRGDPRGAAPAHLRLRDVLGDGAGRAAGTDAGGREQRELHRDLPDHLHREHVRADRQLPVGAQDLRGVEPGVRGGPGRAGAVRQRRAGHPRAGELGAAEPGALRVHLGGGLPGHLRAAVGPHLPPDRQSL</sequence>
<reference evidence="2" key="1">
    <citation type="submission" date="2020-02" db="EMBL/GenBank/DDBJ databases">
        <authorList>
            <person name="Meier V. D."/>
        </authorList>
    </citation>
    <scope>NUCLEOTIDE SEQUENCE</scope>
    <source>
        <strain evidence="2">AVDCRST_MAG57</strain>
    </source>
</reference>
<evidence type="ECO:0000256" key="1">
    <source>
        <dbReference type="SAM" id="MobiDB-lite"/>
    </source>
</evidence>
<proteinExistence type="predicted"/>
<dbReference type="EMBL" id="CADCTI010000035">
    <property type="protein sequence ID" value="CAA9216858.1"/>
    <property type="molecule type" value="Genomic_DNA"/>
</dbReference>
<dbReference type="AlphaFoldDB" id="A0A6J4HAE3"/>